<evidence type="ECO:0000313" key="2">
    <source>
        <dbReference type="Proteomes" id="UP000649617"/>
    </source>
</evidence>
<accession>A0A812J1H2</accession>
<dbReference type="Proteomes" id="UP000649617">
    <property type="component" value="Unassembled WGS sequence"/>
</dbReference>
<name>A0A812J1H2_SYMPI</name>
<sequence length="96" mass="10886">DWHVLSSRANWRRTIGAGARTLQPLGFACWPTWNTLGSEGYGLLATAVKKRSWKLFKLRPKIHMSQHQSLLLLQGEDLGFNGLCNLSDLFDLQFCP</sequence>
<evidence type="ECO:0000313" key="1">
    <source>
        <dbReference type="EMBL" id="CAE7184339.1"/>
    </source>
</evidence>
<feature type="non-terminal residue" evidence="1">
    <location>
        <position position="96"/>
    </location>
</feature>
<organism evidence="1 2">
    <name type="scientific">Symbiodinium pilosum</name>
    <name type="common">Dinoflagellate</name>
    <dbReference type="NCBI Taxonomy" id="2952"/>
    <lineage>
        <taxon>Eukaryota</taxon>
        <taxon>Sar</taxon>
        <taxon>Alveolata</taxon>
        <taxon>Dinophyceae</taxon>
        <taxon>Suessiales</taxon>
        <taxon>Symbiodiniaceae</taxon>
        <taxon>Symbiodinium</taxon>
    </lineage>
</organism>
<gene>
    <name evidence="1" type="ORF">SPIL2461_LOCUS1218</name>
</gene>
<reference evidence="1" key="1">
    <citation type="submission" date="2021-02" db="EMBL/GenBank/DDBJ databases">
        <authorList>
            <person name="Dougan E. K."/>
            <person name="Rhodes N."/>
            <person name="Thang M."/>
            <person name="Chan C."/>
        </authorList>
    </citation>
    <scope>NUCLEOTIDE SEQUENCE</scope>
</reference>
<keyword evidence="2" id="KW-1185">Reference proteome</keyword>
<dbReference type="EMBL" id="CAJNIZ010001166">
    <property type="protein sequence ID" value="CAE7184339.1"/>
    <property type="molecule type" value="Genomic_DNA"/>
</dbReference>
<protein>
    <submittedName>
        <fullName evidence="1">Uncharacterized protein</fullName>
    </submittedName>
</protein>
<proteinExistence type="predicted"/>
<comment type="caution">
    <text evidence="1">The sequence shown here is derived from an EMBL/GenBank/DDBJ whole genome shotgun (WGS) entry which is preliminary data.</text>
</comment>
<dbReference type="AlphaFoldDB" id="A0A812J1H2"/>